<sequence>MIQEQIGLDSGGVICPAVPGHQNLFRRGTCFSDHAAATPENVQALKDSDPYIVCIQPTINKIPTSSSAIRRVNDGIRSIRASASFCRQGQWTPRKFVDQADGTR</sequence>
<reference evidence="1" key="2">
    <citation type="submission" date="2020-11" db="EMBL/GenBank/DDBJ databases">
        <authorList>
            <person name="McCartney M.A."/>
            <person name="Auch B."/>
            <person name="Kono T."/>
            <person name="Mallez S."/>
            <person name="Becker A."/>
            <person name="Gohl D.M."/>
            <person name="Silverstein K.A.T."/>
            <person name="Koren S."/>
            <person name="Bechman K.B."/>
            <person name="Herman A."/>
            <person name="Abrahante J.E."/>
            <person name="Garbe J."/>
        </authorList>
    </citation>
    <scope>NUCLEOTIDE SEQUENCE</scope>
    <source>
        <strain evidence="1">Duluth1</strain>
        <tissue evidence="1">Whole animal</tissue>
    </source>
</reference>
<dbReference type="Proteomes" id="UP000828390">
    <property type="component" value="Unassembled WGS sequence"/>
</dbReference>
<evidence type="ECO:0000313" key="2">
    <source>
        <dbReference type="Proteomes" id="UP000828390"/>
    </source>
</evidence>
<name>A0A9D4S5B2_DREPO</name>
<keyword evidence="2" id="KW-1185">Reference proteome</keyword>
<organism evidence="1 2">
    <name type="scientific">Dreissena polymorpha</name>
    <name type="common">Zebra mussel</name>
    <name type="synonym">Mytilus polymorpha</name>
    <dbReference type="NCBI Taxonomy" id="45954"/>
    <lineage>
        <taxon>Eukaryota</taxon>
        <taxon>Metazoa</taxon>
        <taxon>Spiralia</taxon>
        <taxon>Lophotrochozoa</taxon>
        <taxon>Mollusca</taxon>
        <taxon>Bivalvia</taxon>
        <taxon>Autobranchia</taxon>
        <taxon>Heteroconchia</taxon>
        <taxon>Euheterodonta</taxon>
        <taxon>Imparidentia</taxon>
        <taxon>Neoheterodontei</taxon>
        <taxon>Myida</taxon>
        <taxon>Dreissenoidea</taxon>
        <taxon>Dreissenidae</taxon>
        <taxon>Dreissena</taxon>
    </lineage>
</organism>
<accession>A0A9D4S5B2</accession>
<proteinExistence type="predicted"/>
<protein>
    <submittedName>
        <fullName evidence="1">Uncharacterized protein</fullName>
    </submittedName>
</protein>
<comment type="caution">
    <text evidence="1">The sequence shown here is derived from an EMBL/GenBank/DDBJ whole genome shotgun (WGS) entry which is preliminary data.</text>
</comment>
<dbReference type="EMBL" id="JAIWYP010000001">
    <property type="protein sequence ID" value="KAH3891043.1"/>
    <property type="molecule type" value="Genomic_DNA"/>
</dbReference>
<evidence type="ECO:0000313" key="1">
    <source>
        <dbReference type="EMBL" id="KAH3891043.1"/>
    </source>
</evidence>
<reference evidence="1" key="1">
    <citation type="journal article" date="2019" name="bioRxiv">
        <title>The Genome of the Zebra Mussel, Dreissena polymorpha: A Resource for Invasive Species Research.</title>
        <authorList>
            <person name="McCartney M.A."/>
            <person name="Auch B."/>
            <person name="Kono T."/>
            <person name="Mallez S."/>
            <person name="Zhang Y."/>
            <person name="Obille A."/>
            <person name="Becker A."/>
            <person name="Abrahante J.E."/>
            <person name="Garbe J."/>
            <person name="Badalamenti J.P."/>
            <person name="Herman A."/>
            <person name="Mangelson H."/>
            <person name="Liachko I."/>
            <person name="Sullivan S."/>
            <person name="Sone E.D."/>
            <person name="Koren S."/>
            <person name="Silverstein K.A.T."/>
            <person name="Beckman K.B."/>
            <person name="Gohl D.M."/>
        </authorList>
    </citation>
    <scope>NUCLEOTIDE SEQUENCE</scope>
    <source>
        <strain evidence="1">Duluth1</strain>
        <tissue evidence="1">Whole animal</tissue>
    </source>
</reference>
<gene>
    <name evidence="1" type="ORF">DPMN_015134</name>
</gene>
<dbReference type="AlphaFoldDB" id="A0A9D4S5B2"/>